<name>A0ABZ0SDE6_9GAMM</name>
<sequence length="29" mass="3383">MRFAYPPYKRTFASSTADPSAFVEDQNRE</sequence>
<proteinExistence type="predicted"/>
<protein>
    <submittedName>
        <fullName evidence="1">Uncharacterized protein</fullName>
    </submittedName>
</protein>
<organism evidence="1 2">
    <name type="scientific">Thiorhodovibrio winogradskyi</name>
    <dbReference type="NCBI Taxonomy" id="77007"/>
    <lineage>
        <taxon>Bacteria</taxon>
        <taxon>Pseudomonadati</taxon>
        <taxon>Pseudomonadota</taxon>
        <taxon>Gammaproteobacteria</taxon>
        <taxon>Chromatiales</taxon>
        <taxon>Chromatiaceae</taxon>
        <taxon>Thiorhodovibrio</taxon>
    </lineage>
</organism>
<reference evidence="1 2" key="1">
    <citation type="journal article" date="2023" name="Microorganisms">
        <title>Thiorhodovibrio frisius and Trv. litoralis spp. nov., Two Novel Members from a Clade of Fastidious Purple Sulfur Bacteria That Exhibit Unique Red-Shifted Light-Harvesting Capabilities.</title>
        <authorList>
            <person name="Methner A."/>
            <person name="Kuzyk S.B."/>
            <person name="Petersen J."/>
            <person name="Bauer S."/>
            <person name="Brinkmann H."/>
            <person name="Sichau K."/>
            <person name="Wanner G."/>
            <person name="Wolf J."/>
            <person name="Neumann-Schaal M."/>
            <person name="Henke P."/>
            <person name="Tank M."/>
            <person name="Sproer C."/>
            <person name="Bunk B."/>
            <person name="Overmann J."/>
        </authorList>
    </citation>
    <scope>NUCLEOTIDE SEQUENCE [LARGE SCALE GENOMIC DNA]</scope>
    <source>
        <strain evidence="1 2">DSM 6702</strain>
    </source>
</reference>
<evidence type="ECO:0000313" key="1">
    <source>
        <dbReference type="EMBL" id="WPL18136.1"/>
    </source>
</evidence>
<evidence type="ECO:0000313" key="2">
    <source>
        <dbReference type="Proteomes" id="UP001432180"/>
    </source>
</evidence>
<keyword evidence="2" id="KW-1185">Reference proteome</keyword>
<gene>
    <name evidence="1" type="ORF">Thiowin_03191</name>
</gene>
<accession>A0ABZ0SDE6</accession>
<dbReference type="EMBL" id="CP121472">
    <property type="protein sequence ID" value="WPL18136.1"/>
    <property type="molecule type" value="Genomic_DNA"/>
</dbReference>
<dbReference type="Proteomes" id="UP001432180">
    <property type="component" value="Chromosome"/>
</dbReference>